<feature type="region of interest" description="Disordered" evidence="1">
    <location>
        <begin position="78"/>
        <end position="168"/>
    </location>
</feature>
<sequence>MGVQRSHRQRYRGLVAKFFVASVALISIVSCAETELAPVVTEEPITPAVETTPKSVNVVVSPEATALLPTAVPVATPAQPEVESDEVVAETPAPDATTIPPTSVPPSASPTQTLVPQPATGSPTSTLTPAPTAISVPTPIPTETPVPTPVPTLAPTPRPTPGPISRQTQFVPLDEPAYVSRDQASENIKNSSYVLGVANNGEARAYLLDMMWYHHIANDTVGGEPWLVTY</sequence>
<dbReference type="EMBL" id="WMBE01000002">
    <property type="protein sequence ID" value="MDG0866578.1"/>
    <property type="molecule type" value="Genomic_DNA"/>
</dbReference>
<dbReference type="Pfam" id="PF11376">
    <property type="entry name" value="DUF3179"/>
    <property type="match status" value="1"/>
</dbReference>
<proteinExistence type="predicted"/>
<accession>A0AAJ5ZL44</accession>
<feature type="signal peptide" evidence="2">
    <location>
        <begin position="1"/>
        <end position="32"/>
    </location>
</feature>
<feature type="compositionally biased region" description="Low complexity" evidence="1">
    <location>
        <begin position="109"/>
        <end position="137"/>
    </location>
</feature>
<name>A0AAJ5ZL44_9CHLR</name>
<feature type="compositionally biased region" description="Pro residues" evidence="1">
    <location>
        <begin position="138"/>
        <end position="162"/>
    </location>
</feature>
<keyword evidence="5" id="KW-1185">Reference proteome</keyword>
<reference evidence="4" key="2">
    <citation type="journal article" date="2023" name="Nat. Commun.">
        <title>Cultivation of marine bacteria of the SAR202 clade.</title>
        <authorList>
            <person name="Lim Y."/>
            <person name="Seo J.H."/>
            <person name="Giovannoni S.J."/>
            <person name="Kang I."/>
            <person name="Cho J.C."/>
        </authorList>
    </citation>
    <scope>NUCLEOTIDE SEQUENCE</scope>
    <source>
        <strain evidence="4">JH1073</strain>
    </source>
</reference>
<reference evidence="5 6" key="1">
    <citation type="submission" date="2019-11" db="EMBL/GenBank/DDBJ databases">
        <authorList>
            <person name="Cho J.-C."/>
        </authorList>
    </citation>
    <scope>NUCLEOTIDE SEQUENCE [LARGE SCALE GENOMIC DNA]</scope>
    <source>
        <strain evidence="4 5">JH1073</strain>
        <strain evidence="3 6">JH702</strain>
    </source>
</reference>
<dbReference type="InterPro" id="IPR021516">
    <property type="entry name" value="DUF3179"/>
</dbReference>
<feature type="compositionally biased region" description="Low complexity" evidence="1">
    <location>
        <begin position="89"/>
        <end position="101"/>
    </location>
</feature>
<evidence type="ECO:0000256" key="1">
    <source>
        <dbReference type="SAM" id="MobiDB-lite"/>
    </source>
</evidence>
<organism evidence="4 5">
    <name type="scientific">Candidatus Lucifugimonas marina</name>
    <dbReference type="NCBI Taxonomy" id="3038979"/>
    <lineage>
        <taxon>Bacteria</taxon>
        <taxon>Bacillati</taxon>
        <taxon>Chloroflexota</taxon>
        <taxon>Dehalococcoidia</taxon>
        <taxon>SAR202 cluster</taxon>
        <taxon>Candidatus Lucifugimonadales</taxon>
        <taxon>Candidatus Lucifugimonadaceae</taxon>
        <taxon>Candidatus Lucifugimonas</taxon>
    </lineage>
</organism>
<dbReference type="EMBL" id="CP046147">
    <property type="protein sequence ID" value="WFG40666.1"/>
    <property type="molecule type" value="Genomic_DNA"/>
</dbReference>
<dbReference type="Proteomes" id="UP001321249">
    <property type="component" value="Unassembled WGS sequence"/>
</dbReference>
<evidence type="ECO:0000313" key="6">
    <source>
        <dbReference type="Proteomes" id="UP001321249"/>
    </source>
</evidence>
<evidence type="ECO:0000313" key="3">
    <source>
        <dbReference type="EMBL" id="MDG0866578.1"/>
    </source>
</evidence>
<protein>
    <submittedName>
        <fullName evidence="4">DUF3179 domain-containing protein</fullName>
    </submittedName>
</protein>
<evidence type="ECO:0000313" key="5">
    <source>
        <dbReference type="Proteomes" id="UP001219901"/>
    </source>
</evidence>
<dbReference type="Proteomes" id="UP001219901">
    <property type="component" value="Chromosome"/>
</dbReference>
<feature type="chain" id="PRO_5042553693" evidence="2">
    <location>
        <begin position="33"/>
        <end position="230"/>
    </location>
</feature>
<dbReference type="PROSITE" id="PS51257">
    <property type="entry name" value="PROKAR_LIPOPROTEIN"/>
    <property type="match status" value="1"/>
</dbReference>
<gene>
    <name evidence="3" type="ORF">GKO46_05750</name>
    <name evidence="4" type="ORF">GKO48_13995</name>
</gene>
<reference evidence="5" key="3">
    <citation type="submission" date="2023-06" db="EMBL/GenBank/DDBJ databases">
        <title>Pangenomics reveal diversification of enzyme families and niche specialization in globally abundant SAR202 bacteria.</title>
        <authorList>
            <person name="Saw J.H.W."/>
        </authorList>
    </citation>
    <scope>NUCLEOTIDE SEQUENCE [LARGE SCALE GENOMIC DNA]</scope>
    <source>
        <strain evidence="5">JH1073</strain>
    </source>
</reference>
<keyword evidence="2" id="KW-0732">Signal</keyword>
<evidence type="ECO:0000313" key="4">
    <source>
        <dbReference type="EMBL" id="WFG40666.1"/>
    </source>
</evidence>
<evidence type="ECO:0000256" key="2">
    <source>
        <dbReference type="SAM" id="SignalP"/>
    </source>
</evidence>
<dbReference type="AlphaFoldDB" id="A0AAJ5ZL44"/>